<feature type="non-terminal residue" evidence="1">
    <location>
        <position position="1"/>
    </location>
</feature>
<evidence type="ECO:0000313" key="1">
    <source>
        <dbReference type="EMBL" id="SVB80638.1"/>
    </source>
</evidence>
<gene>
    <name evidence="1" type="ORF">METZ01_LOCUS233492</name>
</gene>
<dbReference type="AlphaFoldDB" id="A0A382H016"/>
<organism evidence="1">
    <name type="scientific">marine metagenome</name>
    <dbReference type="NCBI Taxonomy" id="408172"/>
    <lineage>
        <taxon>unclassified sequences</taxon>
        <taxon>metagenomes</taxon>
        <taxon>ecological metagenomes</taxon>
    </lineage>
</organism>
<sequence>ILDFHLSHKTNPEFEFTPNESTSKSIWRYLSTENLLGSIENIDLEDLDRIFIIEKATHERNYTEKELYDLYKKFQFNINQLLSVKQSYKLLSNVEARALVYQGILITSEIEPKIELTKILKDLFIKDGIQNAFKDELSKILKEIDIYEVPSNYTSFYNEFVHKEKEQESLTKIKINNKIIHQSKLLNYFTEDITKENIEKDLNDLLKKIKKDKKYYISTKDIILIESLKSDGVQVLKKYEDFYQIDDSNMPTDIQFLIDNNEIGLVLLRLVEVIGQDEIQDIGSETLYFIISALNQLDIDPLRNKILLKVLPLKVKKYN</sequence>
<dbReference type="EMBL" id="UINC01058408">
    <property type="protein sequence ID" value="SVB80638.1"/>
    <property type="molecule type" value="Genomic_DNA"/>
</dbReference>
<name>A0A382H016_9ZZZZ</name>
<protein>
    <submittedName>
        <fullName evidence="1">Uncharacterized protein</fullName>
    </submittedName>
</protein>
<reference evidence="1" key="1">
    <citation type="submission" date="2018-05" db="EMBL/GenBank/DDBJ databases">
        <authorList>
            <person name="Lanie J.A."/>
            <person name="Ng W.-L."/>
            <person name="Kazmierczak K.M."/>
            <person name="Andrzejewski T.M."/>
            <person name="Davidsen T.M."/>
            <person name="Wayne K.J."/>
            <person name="Tettelin H."/>
            <person name="Glass J.I."/>
            <person name="Rusch D."/>
            <person name="Podicherti R."/>
            <person name="Tsui H.-C.T."/>
            <person name="Winkler M.E."/>
        </authorList>
    </citation>
    <scope>NUCLEOTIDE SEQUENCE</scope>
</reference>
<proteinExistence type="predicted"/>
<accession>A0A382H016</accession>